<dbReference type="OrthoDB" id="10613389at2759"/>
<evidence type="ECO:0000313" key="3">
    <source>
        <dbReference type="Proteomes" id="UP000186817"/>
    </source>
</evidence>
<feature type="compositionally biased region" description="Polar residues" evidence="1">
    <location>
        <begin position="434"/>
        <end position="452"/>
    </location>
</feature>
<dbReference type="Proteomes" id="UP000186817">
    <property type="component" value="Unassembled WGS sequence"/>
</dbReference>
<comment type="caution">
    <text evidence="2">The sequence shown here is derived from an EMBL/GenBank/DDBJ whole genome shotgun (WGS) entry which is preliminary data.</text>
</comment>
<name>A0A1Q9CLM0_SYMMI</name>
<evidence type="ECO:0000256" key="1">
    <source>
        <dbReference type="SAM" id="MobiDB-lite"/>
    </source>
</evidence>
<protein>
    <submittedName>
        <fullName evidence="2">Uncharacterized protein</fullName>
    </submittedName>
</protein>
<feature type="region of interest" description="Disordered" evidence="1">
    <location>
        <begin position="430"/>
        <end position="455"/>
    </location>
</feature>
<dbReference type="EMBL" id="LSRX01001090">
    <property type="protein sequence ID" value="OLP83824.1"/>
    <property type="molecule type" value="Genomic_DNA"/>
</dbReference>
<proteinExistence type="predicted"/>
<dbReference type="AlphaFoldDB" id="A0A1Q9CLM0"/>
<feature type="compositionally biased region" description="Basic and acidic residues" evidence="1">
    <location>
        <begin position="495"/>
        <end position="521"/>
    </location>
</feature>
<organism evidence="2 3">
    <name type="scientific">Symbiodinium microadriaticum</name>
    <name type="common">Dinoflagellate</name>
    <name type="synonym">Zooxanthella microadriatica</name>
    <dbReference type="NCBI Taxonomy" id="2951"/>
    <lineage>
        <taxon>Eukaryota</taxon>
        <taxon>Sar</taxon>
        <taxon>Alveolata</taxon>
        <taxon>Dinophyceae</taxon>
        <taxon>Suessiales</taxon>
        <taxon>Symbiodiniaceae</taxon>
        <taxon>Symbiodinium</taxon>
    </lineage>
</organism>
<feature type="compositionally biased region" description="Polar residues" evidence="1">
    <location>
        <begin position="481"/>
        <end position="492"/>
    </location>
</feature>
<evidence type="ECO:0000313" key="2">
    <source>
        <dbReference type="EMBL" id="OLP83824.1"/>
    </source>
</evidence>
<keyword evidence="3" id="KW-1185">Reference proteome</keyword>
<accession>A0A1Q9CLM0</accession>
<feature type="region of interest" description="Disordered" evidence="1">
    <location>
        <begin position="481"/>
        <end position="576"/>
    </location>
</feature>
<sequence>MARHESFSDDETAGLPRNTAAHLDFRLRVLLELCWDHYTEALVNTYVDRRKVSNKLWATKQIQYDLYAYLQPWTTPMRDAPDPIRLPQVKDRLQADPHRNDVRWILSTGHQFAPPRSHLLQCLCRDTYKLLLARARAIPHDSTAPLQRWYADYSLNQRLLRGASLPDASENHYGCSRLFDANTSSWRGLPPNIGTRPQPSQMALPPSSEETLEEIFQTQLEERGWEKASRPTIPKHKQSINSRTAAAALRFLKSEEDRLRFERAACTLLQLPIKQDHVYLGVKIGYRQFEPFERSTIAYRIQPSWAAFYRLYPILTSKALSLPIRLRVWRTCVRTVLLYGLASMQIGVHSPPKLRKHAVEQLRSISRSPAHITHEPNEALLTRLQEPKTIVYISQTGNRRIHFASDAVGELQPAKVHQCWNHLRDRFSKRAAASQPTTAGLTEVTRSTTPSRWQMDAPDSAELLRAAVELKQLEGYLHRVPSTSVPSQNTSEADLEARSAMDTSSRDKRGTLEAQEEETRQKYPKASGKGNQTSGEPSTAFGPAQPLMSSQEPRTTAEAADKGEEKHQHRSLVLLH</sequence>
<reference evidence="2 3" key="1">
    <citation type="submission" date="2016-02" db="EMBL/GenBank/DDBJ databases">
        <title>Genome analysis of coral dinoflagellate symbionts highlights evolutionary adaptations to a symbiotic lifestyle.</title>
        <authorList>
            <person name="Aranda M."/>
            <person name="Li Y."/>
            <person name="Liew Y.J."/>
            <person name="Baumgarten S."/>
            <person name="Simakov O."/>
            <person name="Wilson M."/>
            <person name="Piel J."/>
            <person name="Ashoor H."/>
            <person name="Bougouffa S."/>
            <person name="Bajic V.B."/>
            <person name="Ryu T."/>
            <person name="Ravasi T."/>
            <person name="Bayer T."/>
            <person name="Micklem G."/>
            <person name="Kim H."/>
            <person name="Bhak J."/>
            <person name="Lajeunesse T.C."/>
            <person name="Voolstra C.R."/>
        </authorList>
    </citation>
    <scope>NUCLEOTIDE SEQUENCE [LARGE SCALE GENOMIC DNA]</scope>
    <source>
        <strain evidence="2 3">CCMP2467</strain>
    </source>
</reference>
<gene>
    <name evidence="2" type="ORF">AK812_SmicGene35381</name>
</gene>